<reference evidence="1" key="1">
    <citation type="submission" date="2022-07" db="EMBL/GenBank/DDBJ databases">
        <title>The genome of Lyophyllum shimeji provides insight into the initial evolution of ectomycorrhizal fungal genome.</title>
        <authorList>
            <person name="Kobayashi Y."/>
            <person name="Shibata T."/>
            <person name="Hirakawa H."/>
            <person name="Shigenobu S."/>
            <person name="Nishiyama T."/>
            <person name="Yamada A."/>
            <person name="Hasebe M."/>
            <person name="Kawaguchi M."/>
        </authorList>
    </citation>
    <scope>NUCLEOTIDE SEQUENCE</scope>
    <source>
        <strain evidence="1">AT787</strain>
    </source>
</reference>
<evidence type="ECO:0000313" key="1">
    <source>
        <dbReference type="EMBL" id="GLB42897.1"/>
    </source>
</evidence>
<name>A0A9P3US56_LYOSH</name>
<proteinExistence type="predicted"/>
<organism evidence="1 2">
    <name type="scientific">Lyophyllum shimeji</name>
    <name type="common">Hon-shimeji</name>
    <name type="synonym">Tricholoma shimeji</name>
    <dbReference type="NCBI Taxonomy" id="47721"/>
    <lineage>
        <taxon>Eukaryota</taxon>
        <taxon>Fungi</taxon>
        <taxon>Dikarya</taxon>
        <taxon>Basidiomycota</taxon>
        <taxon>Agaricomycotina</taxon>
        <taxon>Agaricomycetes</taxon>
        <taxon>Agaricomycetidae</taxon>
        <taxon>Agaricales</taxon>
        <taxon>Tricholomatineae</taxon>
        <taxon>Lyophyllaceae</taxon>
        <taxon>Lyophyllum</taxon>
    </lineage>
</organism>
<gene>
    <name evidence="1" type="ORF">LshimejAT787_1203460</name>
</gene>
<evidence type="ECO:0000313" key="2">
    <source>
        <dbReference type="Proteomes" id="UP001063166"/>
    </source>
</evidence>
<sequence>MGQRHQAFLIARVVPHGGTEAHYRCVAAVHHGWCYGRLPLQATRRLLTLIKDEDNAEIIREEIRTLDGRYGRWKEEPVLPNLPCPYTSYLLEWAWSYDLPGHLRQICFSVDADVGYSETDNNGGISVIDITDPENPAYCFVAVHGLESEVGVPLLVPLSAEDYVRAYYPGVDEEELEIEGARSIEEDVISSITRLDGEPLVDLDMLAETWPGAGFSEG</sequence>
<dbReference type="EMBL" id="BRPK01000012">
    <property type="protein sequence ID" value="GLB42897.1"/>
    <property type="molecule type" value="Genomic_DNA"/>
</dbReference>
<accession>A0A9P3US56</accession>
<dbReference type="OrthoDB" id="3515175at2759"/>
<dbReference type="AlphaFoldDB" id="A0A9P3US56"/>
<comment type="caution">
    <text evidence="1">The sequence shown here is derived from an EMBL/GenBank/DDBJ whole genome shotgun (WGS) entry which is preliminary data.</text>
</comment>
<dbReference type="Proteomes" id="UP001063166">
    <property type="component" value="Unassembled WGS sequence"/>
</dbReference>
<protein>
    <submittedName>
        <fullName evidence="1">Uncharacterized protein</fullName>
    </submittedName>
</protein>
<keyword evidence="2" id="KW-1185">Reference proteome</keyword>